<proteinExistence type="inferred from homology"/>
<dbReference type="Proteomes" id="UP000077266">
    <property type="component" value="Unassembled WGS sequence"/>
</dbReference>
<protein>
    <submittedName>
        <fullName evidence="7">Lipase</fullName>
    </submittedName>
</protein>
<dbReference type="InterPro" id="IPR002921">
    <property type="entry name" value="Fungal_lipase-type"/>
</dbReference>
<accession>A0A165N074</accession>
<feature type="signal peptide" evidence="5">
    <location>
        <begin position="1"/>
        <end position="18"/>
    </location>
</feature>
<dbReference type="Pfam" id="PF01764">
    <property type="entry name" value="Lipase_3"/>
    <property type="match status" value="1"/>
</dbReference>
<dbReference type="GO" id="GO:0006629">
    <property type="term" value="P:lipid metabolic process"/>
    <property type="evidence" value="ECO:0007669"/>
    <property type="project" value="InterPro"/>
</dbReference>
<name>A0A165N074_EXIGL</name>
<dbReference type="EMBL" id="KV425904">
    <property type="protein sequence ID" value="KZW00015.1"/>
    <property type="molecule type" value="Genomic_DNA"/>
</dbReference>
<dbReference type="STRING" id="1314781.A0A165N074"/>
<dbReference type="AlphaFoldDB" id="A0A165N074"/>
<dbReference type="PANTHER" id="PTHR45856:SF25">
    <property type="entry name" value="FUNGAL LIPASE-LIKE DOMAIN-CONTAINING PROTEIN"/>
    <property type="match status" value="1"/>
</dbReference>
<keyword evidence="1" id="KW-1015">Disulfide bond</keyword>
<dbReference type="Gene3D" id="3.40.50.1820">
    <property type="entry name" value="alpha/beta hydrolase"/>
    <property type="match status" value="1"/>
</dbReference>
<evidence type="ECO:0000256" key="2">
    <source>
        <dbReference type="ARBA" id="ARBA00043996"/>
    </source>
</evidence>
<dbReference type="OrthoDB" id="426718at2759"/>
<organism evidence="7 8">
    <name type="scientific">Exidia glandulosa HHB12029</name>
    <dbReference type="NCBI Taxonomy" id="1314781"/>
    <lineage>
        <taxon>Eukaryota</taxon>
        <taxon>Fungi</taxon>
        <taxon>Dikarya</taxon>
        <taxon>Basidiomycota</taxon>
        <taxon>Agaricomycotina</taxon>
        <taxon>Agaricomycetes</taxon>
        <taxon>Auriculariales</taxon>
        <taxon>Exidiaceae</taxon>
        <taxon>Exidia</taxon>
    </lineage>
</organism>
<dbReference type="PANTHER" id="PTHR45856">
    <property type="entry name" value="ALPHA/BETA-HYDROLASES SUPERFAMILY PROTEIN"/>
    <property type="match status" value="1"/>
</dbReference>
<evidence type="ECO:0000259" key="6">
    <source>
        <dbReference type="Pfam" id="PF01764"/>
    </source>
</evidence>
<evidence type="ECO:0000256" key="4">
    <source>
        <dbReference type="ARBA" id="ARBA00048461"/>
    </source>
</evidence>
<keyword evidence="8" id="KW-1185">Reference proteome</keyword>
<feature type="chain" id="PRO_5007862912" evidence="5">
    <location>
        <begin position="19"/>
        <end position="324"/>
    </location>
</feature>
<dbReference type="SUPFAM" id="SSF53474">
    <property type="entry name" value="alpha/beta-Hydrolases"/>
    <property type="match status" value="1"/>
</dbReference>
<comment type="similarity">
    <text evidence="2">Belongs to the AB hydrolase superfamily. Lipase family. Class 3 subfamily.</text>
</comment>
<dbReference type="InterPro" id="IPR051218">
    <property type="entry name" value="Sec_MonoDiacylglyc_Lipase"/>
</dbReference>
<sequence length="324" mass="34947">MRRPSFAVAFLSAIAVHAAPAPLFSQHRTVTAPPPVSLASSLIARFKPYTYYAAAAYCDPDVLLNWSCGGNCEQSPNYTPYASGGDGNAIQNWFVGYDDTLKSIIVGHQGTDPTQFLSVLTDLTAFRTPLPEADFPNIPLDVEVHSGFLAEHQKTAPQVLAAVNASLAQFGADKVTFVGHSLGGALALLDATYFRVTMPPEVKIKIVTYGMPRVGNPAFANWIDQNIPDLAHINNQVDPIPIVPGRSLGYAHPSGEVHIKDDESWNFCGGQDNPSDGCEIGDTPSIIFSNILDHLGPYDGIMMGLCWLNGKRELPLVEAAERRA</sequence>
<feature type="domain" description="Fungal lipase-type" evidence="6">
    <location>
        <begin position="107"/>
        <end position="246"/>
    </location>
</feature>
<comment type="catalytic activity">
    <reaction evidence="3">
        <text>a diacylglycerol + H2O = a monoacylglycerol + a fatty acid + H(+)</text>
        <dbReference type="Rhea" id="RHEA:32731"/>
        <dbReference type="ChEBI" id="CHEBI:15377"/>
        <dbReference type="ChEBI" id="CHEBI:15378"/>
        <dbReference type="ChEBI" id="CHEBI:17408"/>
        <dbReference type="ChEBI" id="CHEBI:18035"/>
        <dbReference type="ChEBI" id="CHEBI:28868"/>
    </reaction>
</comment>
<dbReference type="CDD" id="cd00519">
    <property type="entry name" value="Lipase_3"/>
    <property type="match status" value="1"/>
</dbReference>
<evidence type="ECO:0000313" key="7">
    <source>
        <dbReference type="EMBL" id="KZW00015.1"/>
    </source>
</evidence>
<evidence type="ECO:0000256" key="3">
    <source>
        <dbReference type="ARBA" id="ARBA00047591"/>
    </source>
</evidence>
<dbReference type="InParanoid" id="A0A165N074"/>
<evidence type="ECO:0000256" key="1">
    <source>
        <dbReference type="ARBA" id="ARBA00023157"/>
    </source>
</evidence>
<evidence type="ECO:0000313" key="8">
    <source>
        <dbReference type="Proteomes" id="UP000077266"/>
    </source>
</evidence>
<comment type="catalytic activity">
    <reaction evidence="4">
        <text>a monoacylglycerol + H2O = glycerol + a fatty acid + H(+)</text>
        <dbReference type="Rhea" id="RHEA:15245"/>
        <dbReference type="ChEBI" id="CHEBI:15377"/>
        <dbReference type="ChEBI" id="CHEBI:15378"/>
        <dbReference type="ChEBI" id="CHEBI:17408"/>
        <dbReference type="ChEBI" id="CHEBI:17754"/>
        <dbReference type="ChEBI" id="CHEBI:28868"/>
    </reaction>
</comment>
<reference evidence="7 8" key="1">
    <citation type="journal article" date="2016" name="Mol. Biol. Evol.">
        <title>Comparative Genomics of Early-Diverging Mushroom-Forming Fungi Provides Insights into the Origins of Lignocellulose Decay Capabilities.</title>
        <authorList>
            <person name="Nagy L.G."/>
            <person name="Riley R."/>
            <person name="Tritt A."/>
            <person name="Adam C."/>
            <person name="Daum C."/>
            <person name="Floudas D."/>
            <person name="Sun H."/>
            <person name="Yadav J.S."/>
            <person name="Pangilinan J."/>
            <person name="Larsson K.H."/>
            <person name="Matsuura K."/>
            <person name="Barry K."/>
            <person name="Labutti K."/>
            <person name="Kuo R."/>
            <person name="Ohm R.A."/>
            <person name="Bhattacharya S.S."/>
            <person name="Shirouzu T."/>
            <person name="Yoshinaga Y."/>
            <person name="Martin F.M."/>
            <person name="Grigoriev I.V."/>
            <person name="Hibbett D.S."/>
        </authorList>
    </citation>
    <scope>NUCLEOTIDE SEQUENCE [LARGE SCALE GENOMIC DNA]</scope>
    <source>
        <strain evidence="7 8">HHB12029</strain>
    </source>
</reference>
<gene>
    <name evidence="7" type="ORF">EXIGLDRAFT_723171</name>
</gene>
<dbReference type="InterPro" id="IPR029058">
    <property type="entry name" value="AB_hydrolase_fold"/>
</dbReference>
<evidence type="ECO:0000256" key="5">
    <source>
        <dbReference type="SAM" id="SignalP"/>
    </source>
</evidence>
<keyword evidence="5" id="KW-0732">Signal</keyword>